<dbReference type="HOGENOM" id="CLU_036785_2_0_1"/>
<reference evidence="3 4" key="1">
    <citation type="submission" date="2009-12" db="EMBL/GenBank/DDBJ databases">
        <title>The draft genome of Batrachochytrium dendrobatidis.</title>
        <authorList>
            <consortium name="US DOE Joint Genome Institute (JGI-PGF)"/>
            <person name="Kuo A."/>
            <person name="Salamov A."/>
            <person name="Schmutz J."/>
            <person name="Lucas S."/>
            <person name="Pitluck S."/>
            <person name="Rosenblum E."/>
            <person name="Stajich J."/>
            <person name="Eisen M."/>
            <person name="Grigoriev I.V."/>
        </authorList>
    </citation>
    <scope>NUCLEOTIDE SEQUENCE [LARGE SCALE GENOMIC DNA]</scope>
    <source>
        <strain evidence="4">JAM81 / FGSC 10211</strain>
    </source>
</reference>
<keyword evidence="2" id="KW-0732">Signal</keyword>
<name>F4PFE0_BATDJ</name>
<dbReference type="InParanoid" id="F4PFE0"/>
<sequence>MFRQNRIKLLLWLIGLVAVTLSVAAAYPDIYPDEQAREAFSLTMGNPAMIAMLGVGYDDFATIGSLFAQEMLLFTAIAFAIMNILLVGRSTRADEEDGRVELIRSLPVGRLAYLNGTMIVIVLTNTLLAALIGAGISFLDIDGMDTEGSFLYGAILGATGLIFAGITALFAQFSETSRGANMLSFEVLIAAYLLRAIGDVSSETLSLFSPLGWTMRSGVFVENNWWPVYVTVAVAFVIGVVAYYLNTIRDLESGFLPQRRGTTHASAFLLTPIGLTFRLQRTNIISWAIGLFLLGTSFGAILGDLETYFADLEIIQAFLSGDPGQSMTEQFIVLLMAIMALISTVPVVMTVLKLKNEENKNLTENYFSRAVSRTSLLGSYITLSIIVSIVMQAAVALGLWLAGTMVMDEALAFGTTLGSALIYLPAMWIVMGLAVFLIGIAPKATGVAWLYMIYGFIVIYLGGILEFPDWMNNLSVFHHIPQLPVEDMDYLRTSILVIISAVLTVVGNLRYRRRDIQG</sequence>
<keyword evidence="1" id="KW-1133">Transmembrane helix</keyword>
<dbReference type="AlphaFoldDB" id="F4PFE0"/>
<feature type="transmembrane region" description="Helical" evidence="1">
    <location>
        <begin position="448"/>
        <end position="470"/>
    </location>
</feature>
<evidence type="ECO:0000256" key="2">
    <source>
        <dbReference type="SAM" id="SignalP"/>
    </source>
</evidence>
<keyword evidence="1" id="KW-0812">Transmembrane</keyword>
<feature type="transmembrane region" description="Helical" evidence="1">
    <location>
        <begin position="375"/>
        <end position="400"/>
    </location>
</feature>
<evidence type="ECO:0008006" key="5">
    <source>
        <dbReference type="Google" id="ProtNLM"/>
    </source>
</evidence>
<dbReference type="OMA" id="GDRWWVL"/>
<feature type="transmembrane region" description="Helical" evidence="1">
    <location>
        <begin position="490"/>
        <end position="509"/>
    </location>
</feature>
<dbReference type="Proteomes" id="UP000007241">
    <property type="component" value="Unassembled WGS sequence"/>
</dbReference>
<feature type="transmembrane region" description="Helical" evidence="1">
    <location>
        <begin position="111"/>
        <end position="138"/>
    </location>
</feature>
<dbReference type="EMBL" id="GL882924">
    <property type="protein sequence ID" value="EGF76061.1"/>
    <property type="molecule type" value="Genomic_DNA"/>
</dbReference>
<feature type="transmembrane region" description="Helical" evidence="1">
    <location>
        <begin position="420"/>
        <end position="441"/>
    </location>
</feature>
<feature type="transmembrane region" description="Helical" evidence="1">
    <location>
        <begin position="331"/>
        <end position="354"/>
    </location>
</feature>
<protein>
    <recommendedName>
        <fullName evidence="5">ABC transporter permease</fullName>
    </recommendedName>
</protein>
<proteinExistence type="predicted"/>
<gene>
    <name evidence="3" type="ORF">BATDEDRAFT_93078</name>
</gene>
<feature type="signal peptide" evidence="2">
    <location>
        <begin position="1"/>
        <end position="26"/>
    </location>
</feature>
<accession>F4PFE0</accession>
<feature type="chain" id="PRO_5003319233" description="ABC transporter permease" evidence="2">
    <location>
        <begin position="27"/>
        <end position="518"/>
    </location>
</feature>
<feature type="transmembrane region" description="Helical" evidence="1">
    <location>
        <begin position="225"/>
        <end position="245"/>
    </location>
</feature>
<feature type="transmembrane region" description="Helical" evidence="1">
    <location>
        <begin position="150"/>
        <end position="171"/>
    </location>
</feature>
<feature type="transmembrane region" description="Helical" evidence="1">
    <location>
        <begin position="71"/>
        <end position="90"/>
    </location>
</feature>
<evidence type="ECO:0000313" key="3">
    <source>
        <dbReference type="EMBL" id="EGF76061.1"/>
    </source>
</evidence>
<organism evidence="3 4">
    <name type="scientific">Batrachochytrium dendrobatidis (strain JAM81 / FGSC 10211)</name>
    <name type="common">Frog chytrid fungus</name>
    <dbReference type="NCBI Taxonomy" id="684364"/>
    <lineage>
        <taxon>Eukaryota</taxon>
        <taxon>Fungi</taxon>
        <taxon>Fungi incertae sedis</taxon>
        <taxon>Chytridiomycota</taxon>
        <taxon>Chytridiomycota incertae sedis</taxon>
        <taxon>Chytridiomycetes</taxon>
        <taxon>Rhizophydiales</taxon>
        <taxon>Rhizophydiales incertae sedis</taxon>
        <taxon>Batrachochytrium</taxon>
    </lineage>
</organism>
<keyword evidence="1" id="KW-0472">Membrane</keyword>
<keyword evidence="4" id="KW-1185">Reference proteome</keyword>
<evidence type="ECO:0000256" key="1">
    <source>
        <dbReference type="SAM" id="Phobius"/>
    </source>
</evidence>
<feature type="transmembrane region" description="Helical" evidence="1">
    <location>
        <begin position="284"/>
        <end position="303"/>
    </location>
</feature>
<evidence type="ECO:0000313" key="4">
    <source>
        <dbReference type="Proteomes" id="UP000007241"/>
    </source>
</evidence>